<dbReference type="PANTHER" id="PTHR24104">
    <property type="entry name" value="E3 UBIQUITIN-PROTEIN LIGASE NHLRC1-RELATED"/>
    <property type="match status" value="1"/>
</dbReference>
<organism evidence="5 6">
    <name type="scientific">Paenibacillus paeoniae</name>
    <dbReference type="NCBI Taxonomy" id="2292705"/>
    <lineage>
        <taxon>Bacteria</taxon>
        <taxon>Bacillati</taxon>
        <taxon>Bacillota</taxon>
        <taxon>Bacilli</taxon>
        <taxon>Bacillales</taxon>
        <taxon>Paenibacillaceae</taxon>
        <taxon>Paenibacillus</taxon>
    </lineage>
</organism>
<protein>
    <submittedName>
        <fullName evidence="5">Gluconolactonase</fullName>
    </submittedName>
</protein>
<evidence type="ECO:0000256" key="4">
    <source>
        <dbReference type="SAM" id="SignalP"/>
    </source>
</evidence>
<dbReference type="Gene3D" id="1.25.40.10">
    <property type="entry name" value="Tetratricopeptide repeat domain"/>
    <property type="match status" value="1"/>
</dbReference>
<reference evidence="5 6" key="1">
    <citation type="submission" date="2018-08" db="EMBL/GenBank/DDBJ databases">
        <title>Paenibacillus sp. M4BSY-1, whole genome shotgun sequence.</title>
        <authorList>
            <person name="Tuo L."/>
        </authorList>
    </citation>
    <scope>NUCLEOTIDE SEQUENCE [LARGE SCALE GENOMIC DNA]</scope>
    <source>
        <strain evidence="5 6">M4BSY-1</strain>
    </source>
</reference>
<feature type="signal peptide" evidence="4">
    <location>
        <begin position="1"/>
        <end position="28"/>
    </location>
</feature>
<dbReference type="Pfam" id="PF01436">
    <property type="entry name" value="NHL"/>
    <property type="match status" value="1"/>
</dbReference>
<keyword evidence="3" id="KW-0472">Membrane</keyword>
<comment type="caution">
    <text evidence="5">The sequence shown here is derived from an EMBL/GenBank/DDBJ whole genome shotgun (WGS) entry which is preliminary data.</text>
</comment>
<dbReference type="Gene3D" id="2.120.10.30">
    <property type="entry name" value="TolB, C-terminal domain"/>
    <property type="match status" value="1"/>
</dbReference>
<feature type="repeat" description="NHL" evidence="2">
    <location>
        <begin position="104"/>
        <end position="142"/>
    </location>
</feature>
<dbReference type="PROSITE" id="PS51125">
    <property type="entry name" value="NHL"/>
    <property type="match status" value="1"/>
</dbReference>
<evidence type="ECO:0000313" key="5">
    <source>
        <dbReference type="EMBL" id="REK74791.1"/>
    </source>
</evidence>
<feature type="transmembrane region" description="Helical" evidence="3">
    <location>
        <begin position="451"/>
        <end position="471"/>
    </location>
</feature>
<dbReference type="SUPFAM" id="SSF48452">
    <property type="entry name" value="TPR-like"/>
    <property type="match status" value="1"/>
</dbReference>
<feature type="chain" id="PRO_5016662424" evidence="4">
    <location>
        <begin position="29"/>
        <end position="487"/>
    </location>
</feature>
<dbReference type="InterPro" id="IPR011990">
    <property type="entry name" value="TPR-like_helical_dom_sf"/>
</dbReference>
<proteinExistence type="predicted"/>
<keyword evidence="4" id="KW-0732">Signal</keyword>
<evidence type="ECO:0000256" key="3">
    <source>
        <dbReference type="SAM" id="Phobius"/>
    </source>
</evidence>
<gene>
    <name evidence="5" type="ORF">DX130_14085</name>
</gene>
<dbReference type="GO" id="GO:0008270">
    <property type="term" value="F:zinc ion binding"/>
    <property type="evidence" value="ECO:0007669"/>
    <property type="project" value="UniProtKB-KW"/>
</dbReference>
<dbReference type="InterPro" id="IPR001258">
    <property type="entry name" value="NHL_repeat"/>
</dbReference>
<dbReference type="Proteomes" id="UP000261905">
    <property type="component" value="Unassembled WGS sequence"/>
</dbReference>
<name>A0A371PFQ3_9BACL</name>
<evidence type="ECO:0000256" key="1">
    <source>
        <dbReference type="ARBA" id="ARBA00022737"/>
    </source>
</evidence>
<dbReference type="PANTHER" id="PTHR24104:SF25">
    <property type="entry name" value="PROTEIN LIN-41"/>
    <property type="match status" value="1"/>
</dbReference>
<keyword evidence="3" id="KW-1133">Transmembrane helix</keyword>
<dbReference type="OrthoDB" id="9799230at2"/>
<keyword evidence="6" id="KW-1185">Reference proteome</keyword>
<evidence type="ECO:0000256" key="2">
    <source>
        <dbReference type="PROSITE-ProRule" id="PRU00504"/>
    </source>
</evidence>
<dbReference type="AlphaFoldDB" id="A0A371PFQ3"/>
<accession>A0A371PFQ3</accession>
<dbReference type="InterPro" id="IPR050952">
    <property type="entry name" value="TRIM-NHL_E3_ligases"/>
</dbReference>
<dbReference type="SUPFAM" id="SSF101898">
    <property type="entry name" value="NHL repeat"/>
    <property type="match status" value="1"/>
</dbReference>
<evidence type="ECO:0000313" key="6">
    <source>
        <dbReference type="Proteomes" id="UP000261905"/>
    </source>
</evidence>
<dbReference type="InterPro" id="IPR011042">
    <property type="entry name" value="6-blade_b-propeller_TolB-like"/>
</dbReference>
<dbReference type="EMBL" id="QUBQ01000002">
    <property type="protein sequence ID" value="REK74791.1"/>
    <property type="molecule type" value="Genomic_DNA"/>
</dbReference>
<sequence>MNMNQKVCLLMLALIIALSGLEAPAAQAAGAQDYMYSYWGESVPGPSAYVPSRTIDGRTLGVGPLSGPSDLVAADRIYILDAGNNRIVMANRDWSGVKVIDSFVRDGKPDHFRNPQGIFVTGQGMIYVADTENHRVVQLDKDGSFVRTIETPVSDVLRKGFEFFPVKVAVDKANRMYVVGRGVFDGLIEFDADGKFTKFTGANRVKVDVLDYFWKSLSTKAQRERLEQFIPVEFSNLDLDAEGFIYTTTSERGSLTPIKRLNPSGIDILRREGYYSPQGDLEYTYTSNGGSSIFMDIDVNEYGVYSALDIKRGRIFTYSDDGDLLYIFGKLGKQEGTFKVPVAIERLGEDIMVLDRDLNEITLFEPTLFGQRVNAAVQLYYEGREQESAQAWEDVLRLNANYEIAYIGIGKSLLRQEKNEEAMHYFKLGMTRSYHSKAFERHRKDVLRDHFGSVLSGISVLVLLIVFYRIVKRRRKARLDAHVHGTS</sequence>
<keyword evidence="1" id="KW-0677">Repeat</keyword>
<keyword evidence="3" id="KW-0812">Transmembrane</keyword>